<dbReference type="Gene3D" id="3.40.50.410">
    <property type="entry name" value="von Willebrand factor, type A domain"/>
    <property type="match status" value="1"/>
</dbReference>
<dbReference type="PROSITE" id="PS50234">
    <property type="entry name" value="VWFA"/>
    <property type="match status" value="1"/>
</dbReference>
<dbReference type="InterPro" id="IPR036465">
    <property type="entry name" value="vWFA_dom_sf"/>
</dbReference>
<name>A0AAJ1QZU2_9FLAO</name>
<accession>A0AAJ1QZU2</accession>
<dbReference type="InterPro" id="IPR002035">
    <property type="entry name" value="VWF_A"/>
</dbReference>
<feature type="chain" id="PRO_5042504921" description="VWFA domain-containing protein" evidence="1">
    <location>
        <begin position="30"/>
        <end position="284"/>
    </location>
</feature>
<proteinExistence type="predicted"/>
<evidence type="ECO:0000259" key="2">
    <source>
        <dbReference type="PROSITE" id="PS50234"/>
    </source>
</evidence>
<evidence type="ECO:0000313" key="3">
    <source>
        <dbReference type="EMBL" id="MDN3621160.1"/>
    </source>
</evidence>
<gene>
    <name evidence="3" type="ORF">QWY81_16970</name>
</gene>
<dbReference type="Proteomes" id="UP001228636">
    <property type="component" value="Unassembled WGS sequence"/>
</dbReference>
<dbReference type="SUPFAM" id="SSF53300">
    <property type="entry name" value="vWA-like"/>
    <property type="match status" value="1"/>
</dbReference>
<reference evidence="3 4" key="1">
    <citation type="journal article" date="2014" name="Int. J. Syst. Evol. Microbiol.">
        <title>Complete genome sequence of Corynebacterium casei LMG S-19264T (=DSM 44701T), isolated from a smear-ripened cheese.</title>
        <authorList>
            <consortium name="US DOE Joint Genome Institute (JGI-PGF)"/>
            <person name="Walter F."/>
            <person name="Albersmeier A."/>
            <person name="Kalinowski J."/>
            <person name="Ruckert C."/>
        </authorList>
    </citation>
    <scope>NUCLEOTIDE SEQUENCE [LARGE SCALE GENOMIC DNA]</scope>
    <source>
        <strain evidence="3 4">CECT 8670</strain>
    </source>
</reference>
<sequence>MKTRYKNRRTLKYVSILFSLFVTMNFVSCGSDESCEYDVEDDGFPFACSEGMDVAFLIDYTGSMGGAIDGIKSSVAAIASTIVTESGGDYRLSLSIFDEQPEGNLPAYTAQTDYVSLPAGQKIVNSTFATRDQYLTMMEKFGTNNKTSFSNQLAKLNGALSLGSGVGTPEPGGLLFNELINNSFAGNWRTTNITKLAIIITDAVAGGDDDTANGIDDTYLASLAAKANLDGIQVILVSSLATSNYEISLVDINNGGLKLMNANLNNVGTDIIKLIEDICVNNEK</sequence>
<evidence type="ECO:0000256" key="1">
    <source>
        <dbReference type="SAM" id="SignalP"/>
    </source>
</evidence>
<feature type="domain" description="VWFA" evidence="2">
    <location>
        <begin position="53"/>
        <end position="278"/>
    </location>
</feature>
<dbReference type="AlphaFoldDB" id="A0AAJ1QZU2"/>
<comment type="caution">
    <text evidence="3">The sequence shown here is derived from an EMBL/GenBank/DDBJ whole genome shotgun (WGS) entry which is preliminary data.</text>
</comment>
<organism evidence="3 4">
    <name type="scientific">Polaribacter sejongensis</name>
    <dbReference type="NCBI Taxonomy" id="985043"/>
    <lineage>
        <taxon>Bacteria</taxon>
        <taxon>Pseudomonadati</taxon>
        <taxon>Bacteroidota</taxon>
        <taxon>Flavobacteriia</taxon>
        <taxon>Flavobacteriales</taxon>
        <taxon>Flavobacteriaceae</taxon>
    </lineage>
</organism>
<evidence type="ECO:0000313" key="4">
    <source>
        <dbReference type="Proteomes" id="UP001228636"/>
    </source>
</evidence>
<keyword evidence="1" id="KW-0732">Signal</keyword>
<feature type="signal peptide" evidence="1">
    <location>
        <begin position="1"/>
        <end position="29"/>
    </location>
</feature>
<dbReference type="EMBL" id="JAUFQH010000018">
    <property type="protein sequence ID" value="MDN3621160.1"/>
    <property type="molecule type" value="Genomic_DNA"/>
</dbReference>
<dbReference type="RefSeq" id="WP_261972456.1">
    <property type="nucleotide sequence ID" value="NZ_CP103460.1"/>
</dbReference>
<protein>
    <recommendedName>
        <fullName evidence="2">VWFA domain-containing protein</fullName>
    </recommendedName>
</protein>